<feature type="compositionally biased region" description="Basic and acidic residues" evidence="1">
    <location>
        <begin position="61"/>
        <end position="82"/>
    </location>
</feature>
<dbReference type="AlphaFoldDB" id="A0AAV7WAV1"/>
<gene>
    <name evidence="2" type="ORF">NDU88_005378</name>
</gene>
<comment type="caution">
    <text evidence="2">The sequence shown here is derived from an EMBL/GenBank/DDBJ whole genome shotgun (WGS) entry which is preliminary data.</text>
</comment>
<protein>
    <submittedName>
        <fullName evidence="2">Uncharacterized protein</fullName>
    </submittedName>
</protein>
<organism evidence="2 3">
    <name type="scientific">Pleurodeles waltl</name>
    <name type="common">Iberian ribbed newt</name>
    <dbReference type="NCBI Taxonomy" id="8319"/>
    <lineage>
        <taxon>Eukaryota</taxon>
        <taxon>Metazoa</taxon>
        <taxon>Chordata</taxon>
        <taxon>Craniata</taxon>
        <taxon>Vertebrata</taxon>
        <taxon>Euteleostomi</taxon>
        <taxon>Amphibia</taxon>
        <taxon>Batrachia</taxon>
        <taxon>Caudata</taxon>
        <taxon>Salamandroidea</taxon>
        <taxon>Salamandridae</taxon>
        <taxon>Pleurodelinae</taxon>
        <taxon>Pleurodeles</taxon>
    </lineage>
</organism>
<dbReference type="EMBL" id="JANPWB010000002">
    <property type="protein sequence ID" value="KAJ1210010.1"/>
    <property type="molecule type" value="Genomic_DNA"/>
</dbReference>
<feature type="region of interest" description="Disordered" evidence="1">
    <location>
        <begin position="29"/>
        <end position="132"/>
    </location>
</feature>
<name>A0AAV7WAV1_PLEWA</name>
<keyword evidence="3" id="KW-1185">Reference proteome</keyword>
<evidence type="ECO:0000256" key="1">
    <source>
        <dbReference type="SAM" id="MobiDB-lite"/>
    </source>
</evidence>
<evidence type="ECO:0000313" key="2">
    <source>
        <dbReference type="EMBL" id="KAJ1210010.1"/>
    </source>
</evidence>
<feature type="compositionally biased region" description="Low complexity" evidence="1">
    <location>
        <begin position="29"/>
        <end position="42"/>
    </location>
</feature>
<dbReference type="Proteomes" id="UP001066276">
    <property type="component" value="Chromosome 1_2"/>
</dbReference>
<evidence type="ECO:0000313" key="3">
    <source>
        <dbReference type="Proteomes" id="UP001066276"/>
    </source>
</evidence>
<accession>A0AAV7WAV1</accession>
<reference evidence="2" key="1">
    <citation type="journal article" date="2022" name="bioRxiv">
        <title>Sequencing and chromosome-scale assembly of the giantPleurodeles waltlgenome.</title>
        <authorList>
            <person name="Brown T."/>
            <person name="Elewa A."/>
            <person name="Iarovenko S."/>
            <person name="Subramanian E."/>
            <person name="Araus A.J."/>
            <person name="Petzold A."/>
            <person name="Susuki M."/>
            <person name="Suzuki K.-i.T."/>
            <person name="Hayashi T."/>
            <person name="Toyoda A."/>
            <person name="Oliveira C."/>
            <person name="Osipova E."/>
            <person name="Leigh N.D."/>
            <person name="Simon A."/>
            <person name="Yun M.H."/>
        </authorList>
    </citation>
    <scope>NUCLEOTIDE SEQUENCE</scope>
    <source>
        <strain evidence="2">20211129_DDA</strain>
        <tissue evidence="2">Liver</tissue>
    </source>
</reference>
<proteinExistence type="predicted"/>
<sequence>MQVLPTTAEDHTSKCPGLSAWLLLLSEPAAAPTTRPTTGPPRDMIRRARPPAADPSSKRWGGKEPHPRFVALDRPRVPREDAGAACHSTRGRPSTGPEVQPVPHDATYRGKTIRGSSRSLSVRPARRPPSDRSLFFSRRRGQPGRSLLFLWQTTKQYSLVFHLLFQ</sequence>